<protein>
    <submittedName>
        <fullName evidence="2">Needs to be deleted</fullName>
    </submittedName>
</protein>
<dbReference type="Proteomes" id="UP000001054">
    <property type="component" value="Chromosome"/>
</dbReference>
<sequence length="557" mass="60160">MIEGAAINVERRVRGVIADPDRAALVRRRSLVEGPGQNDREAGLFQHRLQPGYEIEVGLPVGAHPFEQDALAVDHDAAFRRRQVLAHRVEIDSAGRDLVEEPLGHGRHVGFQDCAGDTAEKLDIAERRPALAVGEIEIVEAEGLLIDGVVAVPGAERDHRARIVIHEIAADLVGAVGETGRVALVGRAQEQHGRLHGAGREDDELRRDAMLDPVLDIMHGGDRLAIRGCRQPGDARAGLQPHIRIFECSGQRGRFRIHLAVETVRMCIPGRLALGEPAVDIDAERQRIGVHTDRCQALANLGDRRLIRHRPVRIVVRMRWFGRVLAQPPTHLIEFLRLGVPRLELLVGKRPGGRDAFEVAHLLEVLAAVAGEHRAVEFRVAADIVVVAGVEAGAARLVPGLLRPEMAALEDRPLVAVDRQVLDVVTRLEDEDFGTRSGKSGSHGGAADARADDDDIRLALHALAHAIRIWLSGSKNTALSRLKASRDVWPGAMRASARSLATISLPPSRVTAKVSEPAGSTTSIRQSPSATNLALRSAPSGSVSASGRMPKTTSRPA</sequence>
<dbReference type="EMBL" id="CP001389">
    <property type="protein sequence ID" value="ACP27040.1"/>
    <property type="molecule type" value="Genomic_DNA"/>
</dbReference>
<dbReference type="HOGENOM" id="CLU_489046_0_0_5"/>
<dbReference type="AlphaFoldDB" id="C3MAP7"/>
<feature type="compositionally biased region" description="Polar residues" evidence="1">
    <location>
        <begin position="518"/>
        <end position="557"/>
    </location>
</feature>
<accession>C3MAP7</accession>
<dbReference type="KEGG" id="rhi:NGR_c33100"/>
<organism evidence="2 3">
    <name type="scientific">Sinorhizobium fredii (strain NBRC 101917 / NGR234)</name>
    <dbReference type="NCBI Taxonomy" id="394"/>
    <lineage>
        <taxon>Bacteria</taxon>
        <taxon>Pseudomonadati</taxon>
        <taxon>Pseudomonadota</taxon>
        <taxon>Alphaproteobacteria</taxon>
        <taxon>Hyphomicrobiales</taxon>
        <taxon>Rhizobiaceae</taxon>
        <taxon>Sinorhizobium/Ensifer group</taxon>
        <taxon>Sinorhizobium</taxon>
    </lineage>
</organism>
<evidence type="ECO:0000256" key="1">
    <source>
        <dbReference type="SAM" id="MobiDB-lite"/>
    </source>
</evidence>
<proteinExistence type="predicted"/>
<name>C3MAP7_SINFN</name>
<evidence type="ECO:0000313" key="3">
    <source>
        <dbReference type="Proteomes" id="UP000001054"/>
    </source>
</evidence>
<keyword evidence="3" id="KW-1185">Reference proteome</keyword>
<reference evidence="2 3" key="1">
    <citation type="journal article" date="2009" name="Appl. Environ. Microbiol.">
        <title>Rhizobium sp. strain NGR234 possesses a remarkable number of secretion systems.</title>
        <authorList>
            <person name="Schmeisser C."/>
            <person name="Liesegang H."/>
            <person name="Krysciak D."/>
            <person name="Bakkou N."/>
            <person name="Le Quere A."/>
            <person name="Wollherr A."/>
            <person name="Heinemeyer I."/>
            <person name="Morgenstern B."/>
            <person name="Pommerening-Roeser A."/>
            <person name="Flores M."/>
            <person name="Palacios R."/>
            <person name="Brenner S."/>
            <person name="Gottschalk G."/>
            <person name="Schmitz R.A."/>
            <person name="Broughton W.J."/>
            <person name="Perret X."/>
            <person name="Strittmatter A.W."/>
            <person name="Streit W.R."/>
        </authorList>
    </citation>
    <scope>NUCLEOTIDE SEQUENCE [LARGE SCALE GENOMIC DNA]</scope>
    <source>
        <strain evidence="3">NBRC 101917 / NGR234</strain>
    </source>
</reference>
<gene>
    <name evidence="2" type="ordered locus">NGR_c33100</name>
</gene>
<feature type="region of interest" description="Disordered" evidence="1">
    <location>
        <begin position="513"/>
        <end position="557"/>
    </location>
</feature>
<evidence type="ECO:0000313" key="2">
    <source>
        <dbReference type="EMBL" id="ACP27040.1"/>
    </source>
</evidence>